<dbReference type="PANTHER" id="PTHR11496:SF102">
    <property type="entry name" value="ALCOHOL DEHYDROGENASE 4"/>
    <property type="match status" value="1"/>
</dbReference>
<dbReference type="Pfam" id="PF00465">
    <property type="entry name" value="Fe-ADH"/>
    <property type="match status" value="1"/>
</dbReference>
<feature type="domain" description="Alcohol dehydrogenase iron-type/glycerol dehydrogenase GldA" evidence="3">
    <location>
        <begin position="1"/>
        <end position="144"/>
    </location>
</feature>
<dbReference type="GO" id="GO:0004022">
    <property type="term" value="F:alcohol dehydrogenase (NAD+) activity"/>
    <property type="evidence" value="ECO:0007669"/>
    <property type="project" value="TreeGrafter"/>
</dbReference>
<feature type="non-terminal residue" evidence="5">
    <location>
        <position position="1"/>
    </location>
</feature>
<sequence>KKILLVTGQRSYEESGASKIIEELLGSYLTARYSPTANIPDLNDVEAGITVYKEVVPDLIVAVGGGSIIDLAKLIRVCSSHEADPVDVASGSAEVVTRGLPLVAIPTTAGSGSEATHFAVVYVDKKKYSVAHEYVMPDIAIVDPALTYSMSSRQTAICGLDALSQSMESIWSVNSSNGSMRSASEAIELVLSNLSLAVASPSPSSREAMSRAANLAGQSIDITKTTAPHALSYMLTVSHSIPHGHAVALTLGSFLEFNSAVSP</sequence>
<evidence type="ECO:0000313" key="5">
    <source>
        <dbReference type="EMBL" id="SVD83514.1"/>
    </source>
</evidence>
<name>A0A382YJY0_9ZZZZ</name>
<dbReference type="InterPro" id="IPR035873">
    <property type="entry name" value="PhpC"/>
</dbReference>
<evidence type="ECO:0000256" key="1">
    <source>
        <dbReference type="ARBA" id="ARBA00007358"/>
    </source>
</evidence>
<protein>
    <submittedName>
        <fullName evidence="5">Uncharacterized protein</fullName>
    </submittedName>
</protein>
<dbReference type="InterPro" id="IPR039697">
    <property type="entry name" value="Alcohol_dehydrogenase_Fe"/>
</dbReference>
<evidence type="ECO:0000256" key="2">
    <source>
        <dbReference type="ARBA" id="ARBA00023002"/>
    </source>
</evidence>
<dbReference type="SUPFAM" id="SSF56796">
    <property type="entry name" value="Dehydroquinate synthase-like"/>
    <property type="match status" value="1"/>
</dbReference>
<evidence type="ECO:0000259" key="3">
    <source>
        <dbReference type="Pfam" id="PF00465"/>
    </source>
</evidence>
<dbReference type="Gene3D" id="1.20.1090.10">
    <property type="entry name" value="Dehydroquinate synthase-like - alpha domain"/>
    <property type="match status" value="1"/>
</dbReference>
<dbReference type="FunFam" id="3.40.50.1970:FF:000003">
    <property type="entry name" value="Alcohol dehydrogenase, iron-containing"/>
    <property type="match status" value="1"/>
</dbReference>
<dbReference type="InterPro" id="IPR056798">
    <property type="entry name" value="ADH_Fe_C"/>
</dbReference>
<dbReference type="EMBL" id="UINC01176404">
    <property type="protein sequence ID" value="SVD83514.1"/>
    <property type="molecule type" value="Genomic_DNA"/>
</dbReference>
<dbReference type="PANTHER" id="PTHR11496">
    <property type="entry name" value="ALCOHOL DEHYDROGENASE"/>
    <property type="match status" value="1"/>
</dbReference>
<dbReference type="GO" id="GO:0046872">
    <property type="term" value="F:metal ion binding"/>
    <property type="evidence" value="ECO:0007669"/>
    <property type="project" value="InterPro"/>
</dbReference>
<dbReference type="AlphaFoldDB" id="A0A382YJY0"/>
<gene>
    <name evidence="5" type="ORF">METZ01_LOCUS436368</name>
</gene>
<comment type="similarity">
    <text evidence="1">Belongs to the iron-containing alcohol dehydrogenase family.</text>
</comment>
<dbReference type="CDD" id="cd08182">
    <property type="entry name" value="HEPD"/>
    <property type="match status" value="1"/>
</dbReference>
<dbReference type="Gene3D" id="3.40.50.1970">
    <property type="match status" value="1"/>
</dbReference>
<dbReference type="GO" id="GO:0017000">
    <property type="term" value="P:antibiotic biosynthetic process"/>
    <property type="evidence" value="ECO:0007669"/>
    <property type="project" value="InterPro"/>
</dbReference>
<dbReference type="InterPro" id="IPR001670">
    <property type="entry name" value="ADH_Fe/GldA"/>
</dbReference>
<dbReference type="Pfam" id="PF25137">
    <property type="entry name" value="ADH_Fe_C"/>
    <property type="match status" value="1"/>
</dbReference>
<feature type="domain" description="Fe-containing alcohol dehydrogenase-like C-terminal" evidence="4">
    <location>
        <begin position="155"/>
        <end position="260"/>
    </location>
</feature>
<proteinExistence type="inferred from homology"/>
<feature type="non-terminal residue" evidence="5">
    <location>
        <position position="263"/>
    </location>
</feature>
<evidence type="ECO:0000259" key="4">
    <source>
        <dbReference type="Pfam" id="PF25137"/>
    </source>
</evidence>
<organism evidence="5">
    <name type="scientific">marine metagenome</name>
    <dbReference type="NCBI Taxonomy" id="408172"/>
    <lineage>
        <taxon>unclassified sequences</taxon>
        <taxon>metagenomes</taxon>
        <taxon>ecological metagenomes</taxon>
    </lineage>
</organism>
<keyword evidence="2" id="KW-0560">Oxidoreductase</keyword>
<accession>A0A382YJY0</accession>
<reference evidence="5" key="1">
    <citation type="submission" date="2018-05" db="EMBL/GenBank/DDBJ databases">
        <authorList>
            <person name="Lanie J.A."/>
            <person name="Ng W.-L."/>
            <person name="Kazmierczak K.M."/>
            <person name="Andrzejewski T.M."/>
            <person name="Davidsen T.M."/>
            <person name="Wayne K.J."/>
            <person name="Tettelin H."/>
            <person name="Glass J.I."/>
            <person name="Rusch D."/>
            <person name="Podicherti R."/>
            <person name="Tsui H.-C.T."/>
            <person name="Winkler M.E."/>
        </authorList>
    </citation>
    <scope>NUCLEOTIDE SEQUENCE</scope>
</reference>